<dbReference type="RefSeq" id="WP_188603412.1">
    <property type="nucleotide sequence ID" value="NZ_AP026830.1"/>
</dbReference>
<name>A0A830EG25_9CREN</name>
<accession>A0A830EG25</accession>
<evidence type="ECO:0000313" key="4">
    <source>
        <dbReference type="Proteomes" id="UP001060771"/>
    </source>
</evidence>
<sequence length="61" mass="6991">MVFTIIAVVITITITLALEWDGLVNDVKKPWSLGGLIIKLRWLYHELQGIQAWSVRIGTHY</sequence>
<proteinExistence type="predicted"/>
<gene>
    <name evidence="2" type="ORF">GCM10007112_15300</name>
    <name evidence="1" type="ORF">Vsou_00100</name>
</gene>
<dbReference type="Proteomes" id="UP000657075">
    <property type="component" value="Unassembled WGS sequence"/>
</dbReference>
<reference evidence="2" key="1">
    <citation type="journal article" date="2014" name="Int. J. Syst. Evol. Microbiol.">
        <title>Complete genome sequence of Corynebacterium casei LMG S-19264T (=DSM 44701T), isolated from a smear-ripened cheese.</title>
        <authorList>
            <consortium name="US DOE Joint Genome Institute (JGI-PGF)"/>
            <person name="Walter F."/>
            <person name="Albersmeier A."/>
            <person name="Kalinowski J."/>
            <person name="Ruckert C."/>
        </authorList>
    </citation>
    <scope>NUCLEOTIDE SEQUENCE</scope>
    <source>
        <strain evidence="2">JCM 11219</strain>
    </source>
</reference>
<dbReference type="AlphaFoldDB" id="A0A830EG25"/>
<dbReference type="Proteomes" id="UP001060771">
    <property type="component" value="Chromosome"/>
</dbReference>
<evidence type="ECO:0000313" key="3">
    <source>
        <dbReference type="Proteomes" id="UP000657075"/>
    </source>
</evidence>
<dbReference type="OrthoDB" id="384845at2157"/>
<evidence type="ECO:0000313" key="1">
    <source>
        <dbReference type="EMBL" id="BDR90917.1"/>
    </source>
</evidence>
<dbReference type="EMBL" id="BMNM01000006">
    <property type="protein sequence ID" value="GGI79316.1"/>
    <property type="molecule type" value="Genomic_DNA"/>
</dbReference>
<evidence type="ECO:0000313" key="2">
    <source>
        <dbReference type="EMBL" id="GGI79316.1"/>
    </source>
</evidence>
<reference evidence="2" key="2">
    <citation type="submission" date="2020-09" db="EMBL/GenBank/DDBJ databases">
        <authorList>
            <person name="Sun Q."/>
            <person name="Ohkuma M."/>
        </authorList>
    </citation>
    <scope>NUCLEOTIDE SEQUENCE</scope>
    <source>
        <strain evidence="2">JCM 11219</strain>
    </source>
</reference>
<keyword evidence="4" id="KW-1185">Reference proteome</keyword>
<reference evidence="4" key="3">
    <citation type="submission" date="2022-09" db="EMBL/GenBank/DDBJ databases">
        <title>Complete genome sequence of Vulcanisaeta souniana.</title>
        <authorList>
            <person name="Kato S."/>
            <person name="Itoh T."/>
            <person name="Ohkuma M."/>
        </authorList>
    </citation>
    <scope>NUCLEOTIDE SEQUENCE [LARGE SCALE GENOMIC DNA]</scope>
    <source>
        <strain evidence="4">JCM 11219</strain>
    </source>
</reference>
<reference evidence="1" key="4">
    <citation type="journal article" date="2023" name="Microbiol. Resour. Announc.">
        <title>Complete Genome Sequence of Vulcanisaeta souniana Strain IC-059, a Hyperthermophilic Archaeon Isolated from Hot Spring Water in Japan.</title>
        <authorList>
            <person name="Kato S."/>
            <person name="Itoh T."/>
            <person name="Wu L."/>
            <person name="Ma J."/>
            <person name="Ohkuma M."/>
        </authorList>
    </citation>
    <scope>NUCLEOTIDE SEQUENCE</scope>
    <source>
        <strain evidence="1">JCM 11219</strain>
    </source>
</reference>
<dbReference type="GeneID" id="76205563"/>
<protein>
    <submittedName>
        <fullName evidence="2">Uncharacterized protein</fullName>
    </submittedName>
</protein>
<organism evidence="2 3">
    <name type="scientific">Vulcanisaeta souniana JCM 11219</name>
    <dbReference type="NCBI Taxonomy" id="1293586"/>
    <lineage>
        <taxon>Archaea</taxon>
        <taxon>Thermoproteota</taxon>
        <taxon>Thermoprotei</taxon>
        <taxon>Thermoproteales</taxon>
        <taxon>Thermoproteaceae</taxon>
        <taxon>Vulcanisaeta</taxon>
    </lineage>
</organism>
<dbReference type="EMBL" id="AP026830">
    <property type="protein sequence ID" value="BDR90917.1"/>
    <property type="molecule type" value="Genomic_DNA"/>
</dbReference>